<keyword evidence="5" id="KW-0378">Hydrolase</keyword>
<comment type="catalytic activity">
    <reaction evidence="11">
        <text>XTP + H2O = XDP + phosphate + H(+)</text>
        <dbReference type="Rhea" id="RHEA:28406"/>
        <dbReference type="ChEBI" id="CHEBI:15377"/>
        <dbReference type="ChEBI" id="CHEBI:15378"/>
        <dbReference type="ChEBI" id="CHEBI:43474"/>
        <dbReference type="ChEBI" id="CHEBI:59884"/>
        <dbReference type="ChEBI" id="CHEBI:61314"/>
        <dbReference type="EC" id="3.6.1.73"/>
    </reaction>
</comment>
<protein>
    <recommendedName>
        <fullName evidence="9">inosine/xanthosine triphosphatase</fullName>
        <ecNumber evidence="9">3.6.1.73</ecNumber>
    </recommendedName>
</protein>
<evidence type="ECO:0000256" key="9">
    <source>
        <dbReference type="ARBA" id="ARBA00038901"/>
    </source>
</evidence>
<evidence type="ECO:0000256" key="3">
    <source>
        <dbReference type="ARBA" id="ARBA00022723"/>
    </source>
</evidence>
<keyword evidence="7" id="KW-0546">Nucleotide metabolism</keyword>
<dbReference type="GO" id="GO:0103023">
    <property type="term" value="F:ITPase activity"/>
    <property type="evidence" value="ECO:0007669"/>
    <property type="project" value="UniProtKB-EC"/>
</dbReference>
<dbReference type="Pfam" id="PF01931">
    <property type="entry name" value="NTPase_I-T"/>
    <property type="match status" value="1"/>
</dbReference>
<dbReference type="Proteomes" id="UP000230033">
    <property type="component" value="Unassembled WGS sequence"/>
</dbReference>
<evidence type="ECO:0000313" key="14">
    <source>
        <dbReference type="Proteomes" id="UP000230033"/>
    </source>
</evidence>
<evidence type="ECO:0000256" key="1">
    <source>
        <dbReference type="ARBA" id="ARBA00001936"/>
    </source>
</evidence>
<keyword evidence="8" id="KW-0464">Manganese</keyword>
<dbReference type="InterPro" id="IPR050299">
    <property type="entry name" value="YjjX_NTPase"/>
</dbReference>
<evidence type="ECO:0000256" key="11">
    <source>
        <dbReference type="ARBA" id="ARBA00048781"/>
    </source>
</evidence>
<dbReference type="PANTHER" id="PTHR34699">
    <property type="match status" value="1"/>
</dbReference>
<dbReference type="GO" id="GO:0046872">
    <property type="term" value="F:metal ion binding"/>
    <property type="evidence" value="ECO:0007669"/>
    <property type="project" value="UniProtKB-KW"/>
</dbReference>
<evidence type="ECO:0000256" key="5">
    <source>
        <dbReference type="ARBA" id="ARBA00022801"/>
    </source>
</evidence>
<accession>A0A2H0WNK0</accession>
<evidence type="ECO:0000256" key="10">
    <source>
        <dbReference type="ARBA" id="ARBA00048174"/>
    </source>
</evidence>
<dbReference type="Gene3D" id="3.90.950.10">
    <property type="match status" value="1"/>
</dbReference>
<keyword evidence="6" id="KW-0460">Magnesium</keyword>
<dbReference type="EMBL" id="PEZJ01000003">
    <property type="protein sequence ID" value="PIS14214.1"/>
    <property type="molecule type" value="Genomic_DNA"/>
</dbReference>
<comment type="catalytic activity">
    <reaction evidence="10">
        <text>ITP + H2O = IDP + phosphate + H(+)</text>
        <dbReference type="Rhea" id="RHEA:28330"/>
        <dbReference type="ChEBI" id="CHEBI:15377"/>
        <dbReference type="ChEBI" id="CHEBI:15378"/>
        <dbReference type="ChEBI" id="CHEBI:43474"/>
        <dbReference type="ChEBI" id="CHEBI:58280"/>
        <dbReference type="ChEBI" id="CHEBI:61402"/>
        <dbReference type="EC" id="3.6.1.73"/>
    </reaction>
</comment>
<dbReference type="InterPro" id="IPR029001">
    <property type="entry name" value="ITPase-like_fam"/>
</dbReference>
<organism evidence="13 14">
    <name type="scientific">Candidatus Shapirobacteria bacterium CG09_land_8_20_14_0_10_47_13</name>
    <dbReference type="NCBI Taxonomy" id="1974481"/>
    <lineage>
        <taxon>Bacteria</taxon>
        <taxon>Candidatus Shapironibacteriota</taxon>
    </lineage>
</organism>
<proteinExistence type="predicted"/>
<evidence type="ECO:0000256" key="8">
    <source>
        <dbReference type="ARBA" id="ARBA00023211"/>
    </source>
</evidence>
<gene>
    <name evidence="13" type="ORF">COT65_00235</name>
</gene>
<comment type="cofactor">
    <cofactor evidence="2">
        <name>Mg(2+)</name>
        <dbReference type="ChEBI" id="CHEBI:18420"/>
    </cofactor>
</comment>
<evidence type="ECO:0000256" key="7">
    <source>
        <dbReference type="ARBA" id="ARBA00023080"/>
    </source>
</evidence>
<reference evidence="14" key="1">
    <citation type="submission" date="2017-09" db="EMBL/GenBank/DDBJ databases">
        <title>Depth-based differentiation of microbial function through sediment-hosted aquifers and enrichment of novel symbionts in the deep terrestrial subsurface.</title>
        <authorList>
            <person name="Probst A.J."/>
            <person name="Ladd B."/>
            <person name="Jarett J.K."/>
            <person name="Geller-Mcgrath D.E."/>
            <person name="Sieber C.M.K."/>
            <person name="Emerson J.B."/>
            <person name="Anantharaman K."/>
            <person name="Thomas B.C."/>
            <person name="Malmstrom R."/>
            <person name="Stieglmeier M."/>
            <person name="Klingl A."/>
            <person name="Woyke T."/>
            <person name="Ryan C.M."/>
            <person name="Banfield J.F."/>
        </authorList>
    </citation>
    <scope>NUCLEOTIDE SEQUENCE [LARGE SCALE GENOMIC DNA]</scope>
</reference>
<evidence type="ECO:0000256" key="4">
    <source>
        <dbReference type="ARBA" id="ARBA00022741"/>
    </source>
</evidence>
<dbReference type="GO" id="GO:0000166">
    <property type="term" value="F:nucleotide binding"/>
    <property type="evidence" value="ECO:0007669"/>
    <property type="project" value="UniProtKB-KW"/>
</dbReference>
<dbReference type="GO" id="GO:0006772">
    <property type="term" value="P:thiamine metabolic process"/>
    <property type="evidence" value="ECO:0007669"/>
    <property type="project" value="TreeGrafter"/>
</dbReference>
<dbReference type="AlphaFoldDB" id="A0A2H0WNK0"/>
<name>A0A2H0WNK0_9BACT</name>
<dbReference type="EC" id="3.6.1.73" evidence="9"/>
<keyword evidence="3" id="KW-0479">Metal-binding</keyword>
<dbReference type="PANTHER" id="PTHR34699:SF2">
    <property type="entry name" value="NON-CANONICAL PURINE NTP PHOSPHATASE_PRRC1 DOMAIN-CONTAINING PROTEIN"/>
    <property type="match status" value="1"/>
</dbReference>
<evidence type="ECO:0000259" key="12">
    <source>
        <dbReference type="Pfam" id="PF01931"/>
    </source>
</evidence>
<feature type="domain" description="Non-canonical purine NTP phosphatase/PRRC1" evidence="12">
    <location>
        <begin position="6"/>
        <end position="130"/>
    </location>
</feature>
<evidence type="ECO:0000256" key="6">
    <source>
        <dbReference type="ARBA" id="ARBA00022842"/>
    </source>
</evidence>
<sequence>MKIVVGSTGQHKTAAVRQAFRKLFPKFSTEIVEAKTASDVAEQPVGNREILKGARNRARQCKYLYKKADWCLGIENGLIKAGGKWFDVAWVVVINKDWQEAIAPSAGVPFQKEHTVKIVREDLLAEAMKIAIAQLLD</sequence>
<dbReference type="InterPro" id="IPR026533">
    <property type="entry name" value="NTPase/PRRC1"/>
</dbReference>
<dbReference type="GO" id="GO:0009117">
    <property type="term" value="P:nucleotide metabolic process"/>
    <property type="evidence" value="ECO:0007669"/>
    <property type="project" value="UniProtKB-KW"/>
</dbReference>
<evidence type="ECO:0000256" key="2">
    <source>
        <dbReference type="ARBA" id="ARBA00001946"/>
    </source>
</evidence>
<comment type="cofactor">
    <cofactor evidence="1">
        <name>Mn(2+)</name>
        <dbReference type="ChEBI" id="CHEBI:29035"/>
    </cofactor>
</comment>
<comment type="caution">
    <text evidence="13">The sequence shown here is derived from an EMBL/GenBank/DDBJ whole genome shotgun (WGS) entry which is preliminary data.</text>
</comment>
<evidence type="ECO:0000313" key="13">
    <source>
        <dbReference type="EMBL" id="PIS14214.1"/>
    </source>
</evidence>
<dbReference type="SUPFAM" id="SSF52972">
    <property type="entry name" value="ITPase-like"/>
    <property type="match status" value="1"/>
</dbReference>
<keyword evidence="4" id="KW-0547">Nucleotide-binding</keyword>